<protein>
    <submittedName>
        <fullName evidence="1">Uncharacterized protein</fullName>
    </submittedName>
</protein>
<evidence type="ECO:0000313" key="2">
    <source>
        <dbReference type="Proteomes" id="UP000324800"/>
    </source>
</evidence>
<proteinExistence type="predicted"/>
<reference evidence="1 2" key="1">
    <citation type="submission" date="2019-03" db="EMBL/GenBank/DDBJ databases">
        <title>Single cell metagenomics reveals metabolic interactions within the superorganism composed of flagellate Streblomastix strix and complex community of Bacteroidetes bacteria on its surface.</title>
        <authorList>
            <person name="Treitli S.C."/>
            <person name="Kolisko M."/>
            <person name="Husnik F."/>
            <person name="Keeling P."/>
            <person name="Hampl V."/>
        </authorList>
    </citation>
    <scope>NUCLEOTIDE SEQUENCE [LARGE SCALE GENOMIC DNA]</scope>
    <source>
        <strain evidence="1">ST1C</strain>
    </source>
</reference>
<sequence length="69" mass="8008">MLSNEQQEEIPEDEEDDVFGVCIKHITALENQKKTENEEFQQLNSDLLEQITKAQGVVKELETFVQEKV</sequence>
<dbReference type="EMBL" id="SNRW01005384">
    <property type="protein sequence ID" value="KAA6385171.1"/>
    <property type="molecule type" value="Genomic_DNA"/>
</dbReference>
<evidence type="ECO:0000313" key="1">
    <source>
        <dbReference type="EMBL" id="KAA6385171.1"/>
    </source>
</evidence>
<dbReference type="Proteomes" id="UP000324800">
    <property type="component" value="Unassembled WGS sequence"/>
</dbReference>
<accession>A0A5J4VRI2</accession>
<comment type="caution">
    <text evidence="1">The sequence shown here is derived from an EMBL/GenBank/DDBJ whole genome shotgun (WGS) entry which is preliminary data.</text>
</comment>
<organism evidence="1 2">
    <name type="scientific">Streblomastix strix</name>
    <dbReference type="NCBI Taxonomy" id="222440"/>
    <lineage>
        <taxon>Eukaryota</taxon>
        <taxon>Metamonada</taxon>
        <taxon>Preaxostyla</taxon>
        <taxon>Oxymonadida</taxon>
        <taxon>Streblomastigidae</taxon>
        <taxon>Streblomastix</taxon>
    </lineage>
</organism>
<dbReference type="AlphaFoldDB" id="A0A5J4VRI2"/>
<gene>
    <name evidence="1" type="ORF">EZS28_019300</name>
</gene>
<name>A0A5J4VRI2_9EUKA</name>